<dbReference type="PANTHER" id="PTHR21580:SF28">
    <property type="entry name" value="BOREALIN N-TERMINAL DOMAIN-CONTAINING PROTEIN-RELATED"/>
    <property type="match status" value="1"/>
</dbReference>
<dbReference type="AlphaFoldDB" id="W7X9F7"/>
<evidence type="ECO:0000313" key="3">
    <source>
        <dbReference type="Proteomes" id="UP000009168"/>
    </source>
</evidence>
<name>W7X9F7_TETTS</name>
<organism evidence="2 3">
    <name type="scientific">Tetrahymena thermophila (strain SB210)</name>
    <dbReference type="NCBI Taxonomy" id="312017"/>
    <lineage>
        <taxon>Eukaryota</taxon>
        <taxon>Sar</taxon>
        <taxon>Alveolata</taxon>
        <taxon>Ciliophora</taxon>
        <taxon>Intramacronucleata</taxon>
        <taxon>Oligohymenophorea</taxon>
        <taxon>Hymenostomatida</taxon>
        <taxon>Tetrahymenina</taxon>
        <taxon>Tetrahymenidae</taxon>
        <taxon>Tetrahymena</taxon>
    </lineage>
</organism>
<sequence length="287" mass="31777">MSITVSTCYQICNSPLNQSQSKQLYTFPKSMRFKDIGKSNCEKFCYDLPPVRDHRMTGIGYGTKYDFTKQNNKTPGPNTYALQSELDKNVKKHRGFPFGVSRENMASTGIMGNLNSKNPGPGNYQLPRTLSNISYSIRQRTAHNDPLSSFAKNVPGPGAYPIAPSISSDGKYFISKFRSSGALSFNPSRSKRFPDGPKAGHQNPGPGQYAPNTGITKDGQYFVSGYKSSQCRSFPHGVRRTLSQEQLRGSPGPGQYRLPSEFGYYESAVKANNTSTQEKNETSQQNE</sequence>
<dbReference type="Pfam" id="PF07004">
    <property type="entry name" value="SHIPPO-rpt"/>
    <property type="match status" value="4"/>
</dbReference>
<evidence type="ECO:0000256" key="1">
    <source>
        <dbReference type="SAM" id="MobiDB-lite"/>
    </source>
</evidence>
<proteinExistence type="predicted"/>
<dbReference type="InParanoid" id="W7X9F7"/>
<feature type="region of interest" description="Disordered" evidence="1">
    <location>
        <begin position="184"/>
        <end position="216"/>
    </location>
</feature>
<keyword evidence="3" id="KW-1185">Reference proteome</keyword>
<dbReference type="GeneID" id="24438981"/>
<dbReference type="PANTHER" id="PTHR21580">
    <property type="entry name" value="SHIPPO-1-RELATED"/>
    <property type="match status" value="1"/>
</dbReference>
<feature type="compositionally biased region" description="Polar residues" evidence="1">
    <location>
        <begin position="270"/>
        <end position="287"/>
    </location>
</feature>
<dbReference type="OrthoDB" id="308476at2759"/>
<dbReference type="InterPro" id="IPR051291">
    <property type="entry name" value="CIMAP"/>
</dbReference>
<evidence type="ECO:0000313" key="2">
    <source>
        <dbReference type="EMBL" id="EWS73992.1"/>
    </source>
</evidence>
<gene>
    <name evidence="2" type="ORF">TTHERM_000441959</name>
</gene>
<dbReference type="EMBL" id="GG662665">
    <property type="protein sequence ID" value="EWS73992.1"/>
    <property type="molecule type" value="Genomic_DNA"/>
</dbReference>
<dbReference type="Proteomes" id="UP000009168">
    <property type="component" value="Unassembled WGS sequence"/>
</dbReference>
<reference evidence="3" key="1">
    <citation type="journal article" date="2006" name="PLoS Biol.">
        <title>Macronuclear genome sequence of the ciliate Tetrahymena thermophila, a model eukaryote.</title>
        <authorList>
            <person name="Eisen J.A."/>
            <person name="Coyne R.S."/>
            <person name="Wu M."/>
            <person name="Wu D."/>
            <person name="Thiagarajan M."/>
            <person name="Wortman J.R."/>
            <person name="Badger J.H."/>
            <person name="Ren Q."/>
            <person name="Amedeo P."/>
            <person name="Jones K.M."/>
            <person name="Tallon L.J."/>
            <person name="Delcher A.L."/>
            <person name="Salzberg S.L."/>
            <person name="Silva J.C."/>
            <person name="Haas B.J."/>
            <person name="Majoros W.H."/>
            <person name="Farzad M."/>
            <person name="Carlton J.M."/>
            <person name="Smith R.K. Jr."/>
            <person name="Garg J."/>
            <person name="Pearlman R.E."/>
            <person name="Karrer K.M."/>
            <person name="Sun L."/>
            <person name="Manning G."/>
            <person name="Elde N.C."/>
            <person name="Turkewitz A.P."/>
            <person name="Asai D.J."/>
            <person name="Wilkes D.E."/>
            <person name="Wang Y."/>
            <person name="Cai H."/>
            <person name="Collins K."/>
            <person name="Stewart B.A."/>
            <person name="Lee S.R."/>
            <person name="Wilamowska K."/>
            <person name="Weinberg Z."/>
            <person name="Ruzzo W.L."/>
            <person name="Wloga D."/>
            <person name="Gaertig J."/>
            <person name="Frankel J."/>
            <person name="Tsao C.-C."/>
            <person name="Gorovsky M.A."/>
            <person name="Keeling P.J."/>
            <person name="Waller R.F."/>
            <person name="Patron N.J."/>
            <person name="Cherry J.M."/>
            <person name="Stover N.A."/>
            <person name="Krieger C.J."/>
            <person name="del Toro C."/>
            <person name="Ryder H.F."/>
            <person name="Williamson S.C."/>
            <person name="Barbeau R.A."/>
            <person name="Hamilton E.P."/>
            <person name="Orias E."/>
        </authorList>
    </citation>
    <scope>NUCLEOTIDE SEQUENCE [LARGE SCALE GENOMIC DNA]</scope>
    <source>
        <strain evidence="3">SB210</strain>
    </source>
</reference>
<protein>
    <submittedName>
        <fullName evidence="2">Sperm-tail PG-rich repeat protein</fullName>
    </submittedName>
</protein>
<dbReference type="KEGG" id="tet:TTHERM_000441959"/>
<dbReference type="RefSeq" id="XP_012653454.1">
    <property type="nucleotide sequence ID" value="XM_012798000.1"/>
</dbReference>
<feature type="region of interest" description="Disordered" evidence="1">
    <location>
        <begin position="239"/>
        <end position="287"/>
    </location>
</feature>
<dbReference type="InterPro" id="IPR010736">
    <property type="entry name" value="SHIPPO-rpt"/>
</dbReference>
<accession>W7X9F7</accession>